<dbReference type="PANTHER" id="PTHR13847">
    <property type="entry name" value="SARCOSINE DEHYDROGENASE-RELATED"/>
    <property type="match status" value="1"/>
</dbReference>
<reference evidence="13 14" key="1">
    <citation type="submission" date="2023-04" db="EMBL/GenBank/DDBJ databases">
        <title>A long-awaited taxogenomic arrangement of the family Halomonadaceae.</title>
        <authorList>
            <person name="De La Haba R."/>
            <person name="Chuvochina M."/>
            <person name="Wittouck S."/>
            <person name="Arahal D.R."/>
            <person name="Sanchez-Porro C."/>
            <person name="Hugenholtz P."/>
            <person name="Ventosa A."/>
        </authorList>
    </citation>
    <scope>NUCLEOTIDE SEQUENCE [LARGE SCALE GENOMIC DNA]</scope>
    <source>
        <strain evidence="13 14">DSM 26770</strain>
    </source>
</reference>
<evidence type="ECO:0000259" key="11">
    <source>
        <dbReference type="Pfam" id="PF01266"/>
    </source>
</evidence>
<comment type="similarity">
    <text evidence="10">In the N-terminal section; belongs to the methyltransferase superfamily. tRNA (mnm(5)s(2)U34)-methyltransferase family.</text>
</comment>
<dbReference type="Pfam" id="PF01266">
    <property type="entry name" value="DAO"/>
    <property type="match status" value="1"/>
</dbReference>
<dbReference type="InterPro" id="IPR036188">
    <property type="entry name" value="FAD/NAD-bd_sf"/>
</dbReference>
<keyword evidence="1 10" id="KW-0963">Cytoplasm</keyword>
<evidence type="ECO:0000256" key="10">
    <source>
        <dbReference type="HAMAP-Rule" id="MF_01102"/>
    </source>
</evidence>
<accession>A0ABU1HHY8</accession>
<keyword evidence="4 10" id="KW-0808">Transferase</keyword>
<comment type="subcellular location">
    <subcellularLocation>
        <location evidence="10">Cytoplasm</location>
    </subcellularLocation>
</comment>
<dbReference type="NCBIfam" id="NF002481">
    <property type="entry name" value="PRK01747.1-2"/>
    <property type="match status" value="1"/>
</dbReference>
<dbReference type="NCBIfam" id="TIGR03197">
    <property type="entry name" value="MnmC_Cterm"/>
    <property type="match status" value="1"/>
</dbReference>
<keyword evidence="8 10" id="KW-0560">Oxidoreductase</keyword>
<evidence type="ECO:0000256" key="2">
    <source>
        <dbReference type="ARBA" id="ARBA00022603"/>
    </source>
</evidence>
<dbReference type="Pfam" id="PF05430">
    <property type="entry name" value="Methyltransf_30"/>
    <property type="match status" value="1"/>
</dbReference>
<dbReference type="SUPFAM" id="SSF54373">
    <property type="entry name" value="FAD-linked reductases, C-terminal domain"/>
    <property type="match status" value="1"/>
</dbReference>
<dbReference type="InterPro" id="IPR017610">
    <property type="entry name" value="tRNA_S-uridine_synth_MnmC_C"/>
</dbReference>
<protein>
    <recommendedName>
        <fullName evidence="10">tRNA 5-methylaminomethyl-2-thiouridine biosynthesis bifunctional protein MnmC</fullName>
        <shortName evidence="10">tRNA mnm(5)s(2)U biosynthesis bifunctional protein</shortName>
    </recommendedName>
    <domain>
        <recommendedName>
            <fullName evidence="10">tRNA (mnm(5)s(2)U34)-methyltransferase</fullName>
            <ecNumber evidence="10">2.1.1.61</ecNumber>
        </recommendedName>
    </domain>
    <domain>
        <recommendedName>
            <fullName evidence="10">FAD-dependent cmnm(5)s(2)U34 oxidoreductase</fullName>
            <ecNumber evidence="10">1.5.-.-</ecNumber>
        </recommendedName>
    </domain>
</protein>
<dbReference type="SUPFAM" id="SSF51905">
    <property type="entry name" value="FAD/NAD(P)-binding domain"/>
    <property type="match status" value="1"/>
</dbReference>
<dbReference type="PANTHER" id="PTHR13847:SF283">
    <property type="entry name" value="TRNA 5-METHYLAMINOMETHYL-2-THIOURIDINE BIOSYNTHESIS BIFUNCTIONAL PROTEIN MNMC"/>
    <property type="match status" value="1"/>
</dbReference>
<gene>
    <name evidence="10 13" type="primary">mnmC</name>
    <name evidence="13" type="ORF">QC821_14195</name>
</gene>
<evidence type="ECO:0000313" key="13">
    <source>
        <dbReference type="EMBL" id="MDR5906424.1"/>
    </source>
</evidence>
<dbReference type="InterPro" id="IPR008471">
    <property type="entry name" value="MnmC-like_methylTransf"/>
</dbReference>
<dbReference type="SUPFAM" id="SSF53335">
    <property type="entry name" value="S-adenosyl-L-methionine-dependent methyltransferases"/>
    <property type="match status" value="1"/>
</dbReference>
<evidence type="ECO:0000313" key="14">
    <source>
        <dbReference type="Proteomes" id="UP001251374"/>
    </source>
</evidence>
<comment type="function">
    <text evidence="10">Catalyzes the last two steps in the biosynthesis of 5-methylaminomethyl-2-thiouridine (mnm(5)s(2)U) at the wobble position (U34) in tRNA. Catalyzes the FAD-dependent demodification of cmnm(5)s(2)U34 to nm(5)s(2)U34, followed by the transfer of a methyl group from S-adenosyl-L-methionine to nm(5)s(2)U34, to form mnm(5)s(2)U34.</text>
</comment>
<comment type="catalytic activity">
    <reaction evidence="10">
        <text>5-aminomethyl-2-thiouridine(34) in tRNA + S-adenosyl-L-methionine = 5-methylaminomethyl-2-thiouridine(34) in tRNA + S-adenosyl-L-homocysteine + H(+)</text>
        <dbReference type="Rhea" id="RHEA:19569"/>
        <dbReference type="Rhea" id="RHEA-COMP:10195"/>
        <dbReference type="Rhea" id="RHEA-COMP:10197"/>
        <dbReference type="ChEBI" id="CHEBI:15378"/>
        <dbReference type="ChEBI" id="CHEBI:57856"/>
        <dbReference type="ChEBI" id="CHEBI:59789"/>
        <dbReference type="ChEBI" id="CHEBI:74454"/>
        <dbReference type="ChEBI" id="CHEBI:74455"/>
        <dbReference type="EC" id="2.1.1.61"/>
    </reaction>
</comment>
<sequence length="675" mass="72116">MTDRPRDSLAALESARLDWQRDDGDLDTPHSLTFGDVYFSRQDGRAETEHVFIDGNDLPRRFREWRDPRPFVIGETGCGTGLNLLCAWACFDRHAPPEARLHLVSTEKYPLTRADLSRALAVWPELAEAAARLVAQWPEPVAGVHRLWLAPRVTLDLHFGDSAECLAALDGRVDAWFLDGFAPSKNPQMWQPALFEAMASHSRPGATFATFTCAGVVKRGLKAAGFAWRKVPGFGRKREMLAGEIATPADDDARRATPWFTPPAPRPASHVAVIGAGLAGASVAHALARRGVRVTLLDREAPGAGASGNAQGALYIKLAVAPNAHSRVYLAGLLHSRRWLEALDPEGALWQASGVLQLANDAREAERQGRFLAQYGLPETVVAGVGGAALAERGGLPAALFAAERALDYPAAGWVRPQALCQRLAATPGVSFQHGEVEAVTPQADGWRLALTDGASLDADQVVIATAQLANRFAQTASLPLQPIRGQVSQVALPPQAPAPSRVICAGGYVPPPCDGRLTFGATFAPHDQGDELRETDHAANLAELERTLPGYLEALGTAGVDLDPARMDGRAAVRAASPDKLPYAGPVPDAEAWQHDYAALAKDAKRVPATPGAHHGGLWISAAHGSRGLASAPLCAELIASRICDEPLPLPAALADQLHPGRRLIRELIRLTHR</sequence>
<keyword evidence="5 10" id="KW-0949">S-adenosyl-L-methionine</keyword>
<keyword evidence="3 10" id="KW-0285">Flavoprotein</keyword>
<keyword evidence="7 10" id="KW-0274">FAD</keyword>
<feature type="region of interest" description="FAD-dependent cmnm(5)s(2)U34 oxidoreductase" evidence="10">
    <location>
        <begin position="274"/>
        <end position="675"/>
    </location>
</feature>
<evidence type="ECO:0000256" key="6">
    <source>
        <dbReference type="ARBA" id="ARBA00022694"/>
    </source>
</evidence>
<dbReference type="NCBIfam" id="NF033855">
    <property type="entry name" value="tRNA_MNMC2"/>
    <property type="match status" value="1"/>
</dbReference>
<evidence type="ECO:0000256" key="8">
    <source>
        <dbReference type="ARBA" id="ARBA00023002"/>
    </source>
</evidence>
<evidence type="ECO:0000259" key="12">
    <source>
        <dbReference type="Pfam" id="PF05430"/>
    </source>
</evidence>
<keyword evidence="9 10" id="KW-0511">Multifunctional enzyme</keyword>
<comment type="caution">
    <text evidence="13">The sequence shown here is derived from an EMBL/GenBank/DDBJ whole genome shotgun (WGS) entry which is preliminary data.</text>
</comment>
<dbReference type="InterPro" id="IPR047785">
    <property type="entry name" value="tRNA_MNMC2"/>
</dbReference>
<evidence type="ECO:0000256" key="4">
    <source>
        <dbReference type="ARBA" id="ARBA00022679"/>
    </source>
</evidence>
<comment type="similarity">
    <text evidence="10">In the C-terminal section; belongs to the DAO family.</text>
</comment>
<feature type="domain" description="MnmC-like methyltransferase" evidence="12">
    <location>
        <begin position="124"/>
        <end position="244"/>
    </location>
</feature>
<dbReference type="Gene3D" id="3.30.9.10">
    <property type="entry name" value="D-Amino Acid Oxidase, subunit A, domain 2"/>
    <property type="match status" value="1"/>
</dbReference>
<dbReference type="InterPro" id="IPR023032">
    <property type="entry name" value="tRNA_MAMT_biosynth_bifunc_MnmC"/>
</dbReference>
<evidence type="ECO:0000256" key="7">
    <source>
        <dbReference type="ARBA" id="ARBA00022827"/>
    </source>
</evidence>
<proteinExistence type="inferred from homology"/>
<dbReference type="EC" id="1.5.-.-" evidence="10"/>
<organism evidence="13 14">
    <name type="scientific">Franzmannia qiaohouensis</name>
    <dbReference type="NCBI Taxonomy" id="1329370"/>
    <lineage>
        <taxon>Bacteria</taxon>
        <taxon>Pseudomonadati</taxon>
        <taxon>Pseudomonadota</taxon>
        <taxon>Gammaproteobacteria</taxon>
        <taxon>Oceanospirillales</taxon>
        <taxon>Halomonadaceae</taxon>
        <taxon>Franzmannia</taxon>
    </lineage>
</organism>
<feature type="domain" description="FAD dependent oxidoreductase" evidence="11">
    <location>
        <begin position="270"/>
        <end position="642"/>
    </location>
</feature>
<evidence type="ECO:0000256" key="3">
    <source>
        <dbReference type="ARBA" id="ARBA00022630"/>
    </source>
</evidence>
<keyword evidence="2 10" id="KW-0489">Methyltransferase</keyword>
<keyword evidence="14" id="KW-1185">Reference proteome</keyword>
<comment type="cofactor">
    <cofactor evidence="10">
        <name>FAD</name>
        <dbReference type="ChEBI" id="CHEBI:57692"/>
    </cofactor>
</comment>
<dbReference type="EC" id="2.1.1.61" evidence="10"/>
<dbReference type="Gene3D" id="3.50.50.60">
    <property type="entry name" value="FAD/NAD(P)-binding domain"/>
    <property type="match status" value="1"/>
</dbReference>
<dbReference type="RefSeq" id="WP_309722722.1">
    <property type="nucleotide sequence ID" value="NZ_JARWAM010000009.1"/>
</dbReference>
<evidence type="ECO:0000256" key="9">
    <source>
        <dbReference type="ARBA" id="ARBA00023268"/>
    </source>
</evidence>
<name>A0ABU1HHY8_9GAMM</name>
<feature type="region of interest" description="tRNA (mnm(5)s(2)U34)-methyltransferase" evidence="10">
    <location>
        <begin position="1"/>
        <end position="246"/>
    </location>
</feature>
<evidence type="ECO:0000256" key="1">
    <source>
        <dbReference type="ARBA" id="ARBA00022490"/>
    </source>
</evidence>
<dbReference type="HAMAP" id="MF_01102">
    <property type="entry name" value="MnmC"/>
    <property type="match status" value="1"/>
</dbReference>
<dbReference type="EMBL" id="JARWAM010000009">
    <property type="protein sequence ID" value="MDR5906424.1"/>
    <property type="molecule type" value="Genomic_DNA"/>
</dbReference>
<keyword evidence="6 10" id="KW-0819">tRNA processing</keyword>
<dbReference type="Gene3D" id="3.40.50.150">
    <property type="entry name" value="Vaccinia Virus protein VP39"/>
    <property type="match status" value="1"/>
</dbReference>
<evidence type="ECO:0000256" key="5">
    <source>
        <dbReference type="ARBA" id="ARBA00022691"/>
    </source>
</evidence>
<dbReference type="InterPro" id="IPR006076">
    <property type="entry name" value="FAD-dep_OxRdtase"/>
</dbReference>
<dbReference type="InterPro" id="IPR029063">
    <property type="entry name" value="SAM-dependent_MTases_sf"/>
</dbReference>
<dbReference type="Proteomes" id="UP001251374">
    <property type="component" value="Unassembled WGS sequence"/>
</dbReference>